<evidence type="ECO:0000256" key="5">
    <source>
        <dbReference type="ARBA" id="ARBA00023002"/>
    </source>
</evidence>
<evidence type="ECO:0000256" key="2">
    <source>
        <dbReference type="ARBA" id="ARBA00009760"/>
    </source>
</evidence>
<sequence>MVDLLGKPVTFVKSFILIPIFFEGLKLGFERHTTEAIVERSGVLQLTYGVKALSMLKTTQVSLTILCWLFGVVSSLSSQVLTGDKYTALSETRKRMLATEVTASWKYD</sequence>
<reference evidence="7" key="1">
    <citation type="submission" date="2022-02" db="EMBL/GenBank/DDBJ databases">
        <authorList>
            <person name="Henning P.M."/>
            <person name="McCubbin A.G."/>
            <person name="Shore J.S."/>
        </authorList>
    </citation>
    <scope>NUCLEOTIDE SEQUENCE</scope>
    <source>
        <strain evidence="7">F60SS</strain>
        <tissue evidence="7">Leaves</tissue>
    </source>
</reference>
<keyword evidence="5" id="KW-0560">Oxidoreductase</keyword>
<dbReference type="OrthoDB" id="9992118at2759"/>
<dbReference type="EC" id="1.7.3.3" evidence="3"/>
<accession>A0A9Q0J6L9</accession>
<proteinExistence type="inferred from homology"/>
<dbReference type="Gene3D" id="3.10.270.10">
    <property type="entry name" value="Urate Oxidase"/>
    <property type="match status" value="1"/>
</dbReference>
<dbReference type="GO" id="GO:0004846">
    <property type="term" value="F:urate oxidase activity"/>
    <property type="evidence" value="ECO:0007669"/>
    <property type="project" value="UniProtKB-EC"/>
</dbReference>
<dbReference type="SUPFAM" id="SSF55620">
    <property type="entry name" value="Tetrahydrobiopterin biosynthesis enzymes-like"/>
    <property type="match status" value="1"/>
</dbReference>
<keyword evidence="4" id="KW-0659">Purine metabolism</keyword>
<protein>
    <recommendedName>
        <fullName evidence="3">factor independent urate hydroxylase</fullName>
        <ecNumber evidence="3">1.7.3.3</ecNumber>
    </recommendedName>
    <alternativeName>
        <fullName evidence="6">Urate oxidase</fullName>
    </alternativeName>
</protein>
<gene>
    <name evidence="7" type="ORF">Tsubulata_002311</name>
</gene>
<dbReference type="AlphaFoldDB" id="A0A9Q0J6L9"/>
<reference evidence="7" key="2">
    <citation type="journal article" date="2023" name="Plants (Basel)">
        <title>Annotation of the Turnera subulata (Passifloraceae) Draft Genome Reveals the S-Locus Evolved after the Divergence of Turneroideae from Passifloroideae in a Stepwise Manner.</title>
        <authorList>
            <person name="Henning P.M."/>
            <person name="Roalson E.H."/>
            <person name="Mir W."/>
            <person name="McCubbin A.G."/>
            <person name="Shore J.S."/>
        </authorList>
    </citation>
    <scope>NUCLEOTIDE SEQUENCE</scope>
    <source>
        <strain evidence="7">F60SS</strain>
    </source>
</reference>
<dbReference type="GO" id="GO:0019628">
    <property type="term" value="P:urate catabolic process"/>
    <property type="evidence" value="ECO:0007669"/>
    <property type="project" value="TreeGrafter"/>
</dbReference>
<evidence type="ECO:0000256" key="4">
    <source>
        <dbReference type="ARBA" id="ARBA00022631"/>
    </source>
</evidence>
<evidence type="ECO:0000256" key="6">
    <source>
        <dbReference type="ARBA" id="ARBA00031317"/>
    </source>
</evidence>
<comment type="similarity">
    <text evidence="2">Belongs to the uricase family.</text>
</comment>
<evidence type="ECO:0000256" key="3">
    <source>
        <dbReference type="ARBA" id="ARBA00012598"/>
    </source>
</evidence>
<evidence type="ECO:0000256" key="1">
    <source>
        <dbReference type="ARBA" id="ARBA00004831"/>
    </source>
</evidence>
<keyword evidence="8" id="KW-1185">Reference proteome</keyword>
<comment type="caution">
    <text evidence="7">The sequence shown here is derived from an EMBL/GenBank/DDBJ whole genome shotgun (WGS) entry which is preliminary data.</text>
</comment>
<dbReference type="GO" id="GO:0006145">
    <property type="term" value="P:purine nucleobase catabolic process"/>
    <property type="evidence" value="ECO:0007669"/>
    <property type="project" value="TreeGrafter"/>
</dbReference>
<dbReference type="PANTHER" id="PTHR42874:SF1">
    <property type="entry name" value="URICASE"/>
    <property type="match status" value="1"/>
</dbReference>
<dbReference type="GO" id="GO:0005777">
    <property type="term" value="C:peroxisome"/>
    <property type="evidence" value="ECO:0007669"/>
    <property type="project" value="TreeGrafter"/>
</dbReference>
<dbReference type="InterPro" id="IPR002042">
    <property type="entry name" value="Uricase"/>
</dbReference>
<evidence type="ECO:0000313" key="7">
    <source>
        <dbReference type="EMBL" id="KAJ4830012.1"/>
    </source>
</evidence>
<dbReference type="PANTHER" id="PTHR42874">
    <property type="entry name" value="URICASE"/>
    <property type="match status" value="1"/>
</dbReference>
<organism evidence="7 8">
    <name type="scientific">Turnera subulata</name>
    <dbReference type="NCBI Taxonomy" id="218843"/>
    <lineage>
        <taxon>Eukaryota</taxon>
        <taxon>Viridiplantae</taxon>
        <taxon>Streptophyta</taxon>
        <taxon>Embryophyta</taxon>
        <taxon>Tracheophyta</taxon>
        <taxon>Spermatophyta</taxon>
        <taxon>Magnoliopsida</taxon>
        <taxon>eudicotyledons</taxon>
        <taxon>Gunneridae</taxon>
        <taxon>Pentapetalae</taxon>
        <taxon>rosids</taxon>
        <taxon>fabids</taxon>
        <taxon>Malpighiales</taxon>
        <taxon>Passifloraceae</taxon>
        <taxon>Turnera</taxon>
    </lineage>
</organism>
<dbReference type="Proteomes" id="UP001141552">
    <property type="component" value="Unassembled WGS sequence"/>
</dbReference>
<comment type="pathway">
    <text evidence="1">Purine metabolism; urate degradation; (S)-allantoin from urate: step 1/3.</text>
</comment>
<evidence type="ECO:0000313" key="8">
    <source>
        <dbReference type="Proteomes" id="UP001141552"/>
    </source>
</evidence>
<name>A0A9Q0J6L9_9ROSI</name>
<dbReference type="EMBL" id="JAKUCV010005751">
    <property type="protein sequence ID" value="KAJ4830012.1"/>
    <property type="molecule type" value="Genomic_DNA"/>
</dbReference>